<keyword evidence="13" id="KW-1185">Reference proteome</keyword>
<dbReference type="InterPro" id="IPR012099">
    <property type="entry name" value="Midasin"/>
</dbReference>
<evidence type="ECO:0000256" key="6">
    <source>
        <dbReference type="ARBA" id="ARBA00022840"/>
    </source>
</evidence>
<evidence type="ECO:0000256" key="3">
    <source>
        <dbReference type="ARBA" id="ARBA00007188"/>
    </source>
</evidence>
<dbReference type="InterPro" id="IPR036465">
    <property type="entry name" value="vWFA_dom_sf"/>
</dbReference>
<dbReference type="InterPro" id="IPR027417">
    <property type="entry name" value="P-loop_NTPase"/>
</dbReference>
<evidence type="ECO:0000313" key="13">
    <source>
        <dbReference type="Proteomes" id="UP000094336"/>
    </source>
</evidence>
<comment type="similarity">
    <text evidence="3 9">Belongs to the midasin family.</text>
</comment>
<keyword evidence="8 9" id="KW-0539">Nucleus</keyword>
<evidence type="ECO:0000256" key="7">
    <source>
        <dbReference type="ARBA" id="ARBA00023186"/>
    </source>
</evidence>
<protein>
    <recommendedName>
        <fullName evidence="4 9">Midasin</fullName>
    </recommendedName>
</protein>
<dbReference type="InterPro" id="IPR003593">
    <property type="entry name" value="AAA+_ATPase"/>
</dbReference>
<dbReference type="GO" id="GO:0000027">
    <property type="term" value="P:ribosomal large subunit assembly"/>
    <property type="evidence" value="ECO:0007669"/>
    <property type="project" value="InterPro"/>
</dbReference>
<dbReference type="SUPFAM" id="SSF53300">
    <property type="entry name" value="vWA-like"/>
    <property type="match status" value="1"/>
</dbReference>
<evidence type="ECO:0000256" key="4">
    <source>
        <dbReference type="ARBA" id="ARBA00017143"/>
    </source>
</evidence>
<dbReference type="InterPro" id="IPR041190">
    <property type="entry name" value="Midasin_AAA_lid_5"/>
</dbReference>
<feature type="compositionally biased region" description="Acidic residues" evidence="10">
    <location>
        <begin position="4319"/>
        <end position="4338"/>
    </location>
</feature>
<dbReference type="PROSITE" id="PS50234">
    <property type="entry name" value="VWFA"/>
    <property type="match status" value="1"/>
</dbReference>
<evidence type="ECO:0000256" key="9">
    <source>
        <dbReference type="PIRNR" id="PIRNR010340"/>
    </source>
</evidence>
<evidence type="ECO:0000313" key="12">
    <source>
        <dbReference type="EMBL" id="ODQ78812.1"/>
    </source>
</evidence>
<dbReference type="GO" id="GO:0030687">
    <property type="term" value="C:preribosome, large subunit precursor"/>
    <property type="evidence" value="ECO:0007669"/>
    <property type="project" value="TreeGrafter"/>
</dbReference>
<feature type="compositionally biased region" description="Basic and acidic residues" evidence="10">
    <location>
        <begin position="4662"/>
        <end position="4672"/>
    </location>
</feature>
<dbReference type="FunFam" id="3.40.50.300:FF:000142">
    <property type="entry name" value="Midasin"/>
    <property type="match status" value="1"/>
</dbReference>
<dbReference type="Proteomes" id="UP000094336">
    <property type="component" value="Unassembled WGS sequence"/>
</dbReference>
<dbReference type="RefSeq" id="XP_018984140.1">
    <property type="nucleotide sequence ID" value="XM_019129378.1"/>
</dbReference>
<feature type="compositionally biased region" description="Acidic residues" evidence="10">
    <location>
        <begin position="4383"/>
        <end position="4422"/>
    </location>
</feature>
<feature type="compositionally biased region" description="Basic and acidic residues" evidence="10">
    <location>
        <begin position="4615"/>
        <end position="4626"/>
    </location>
</feature>
<dbReference type="CDD" id="cd00009">
    <property type="entry name" value="AAA"/>
    <property type="match status" value="2"/>
</dbReference>
<feature type="compositionally biased region" description="Acidic residues" evidence="10">
    <location>
        <begin position="4541"/>
        <end position="4550"/>
    </location>
</feature>
<dbReference type="InterPro" id="IPR002035">
    <property type="entry name" value="VWF_A"/>
</dbReference>
<dbReference type="GO" id="GO:0005524">
    <property type="term" value="F:ATP binding"/>
    <property type="evidence" value="ECO:0007669"/>
    <property type="project" value="UniProtKB-KW"/>
</dbReference>
<dbReference type="InterPro" id="IPR011704">
    <property type="entry name" value="ATPase_dyneun-rel_AAA"/>
</dbReference>
<evidence type="ECO:0000259" key="11">
    <source>
        <dbReference type="PROSITE" id="PS50234"/>
    </source>
</evidence>
<dbReference type="PANTHER" id="PTHR48103:SF2">
    <property type="entry name" value="MIDASIN"/>
    <property type="match status" value="1"/>
</dbReference>
<dbReference type="InterPro" id="IPR048617">
    <property type="entry name" value="MDN1_AAA_lid_4"/>
</dbReference>
<dbReference type="FunFam" id="3.40.50.300:FF:001053">
    <property type="entry name" value="Midasin"/>
    <property type="match status" value="1"/>
</dbReference>
<dbReference type="Gene3D" id="3.40.50.410">
    <property type="entry name" value="von Willebrand factor, type A domain"/>
    <property type="match status" value="1"/>
</dbReference>
<dbReference type="GO" id="GO:0000055">
    <property type="term" value="P:ribosomal large subunit export from nucleus"/>
    <property type="evidence" value="ECO:0007669"/>
    <property type="project" value="TreeGrafter"/>
</dbReference>
<proteinExistence type="inferred from homology"/>
<dbReference type="GO" id="GO:0005730">
    <property type="term" value="C:nucleolus"/>
    <property type="evidence" value="ECO:0007669"/>
    <property type="project" value="UniProtKB-SubCell"/>
</dbReference>
<dbReference type="CDD" id="cd01460">
    <property type="entry name" value="vWA_midasin"/>
    <property type="match status" value="1"/>
</dbReference>
<dbReference type="FunFam" id="3.40.50.300:FF:000582">
    <property type="entry name" value="Midasin"/>
    <property type="match status" value="1"/>
</dbReference>
<evidence type="ECO:0000256" key="5">
    <source>
        <dbReference type="ARBA" id="ARBA00022741"/>
    </source>
</evidence>
<feature type="compositionally biased region" description="Acidic residues" evidence="10">
    <location>
        <begin position="4430"/>
        <end position="4494"/>
    </location>
</feature>
<evidence type="ECO:0000256" key="8">
    <source>
        <dbReference type="ARBA" id="ARBA00023242"/>
    </source>
</evidence>
<dbReference type="GeneID" id="30147231"/>
<gene>
    <name evidence="12" type="ORF">BABINDRAFT_162495</name>
</gene>
<dbReference type="PIRSF" id="PIRSF010340">
    <property type="entry name" value="Midasin"/>
    <property type="match status" value="1"/>
</dbReference>
<feature type="region of interest" description="Disordered" evidence="10">
    <location>
        <begin position="4176"/>
        <end position="4694"/>
    </location>
</feature>
<sequence>MNNNVVLSVSCVQAQHATYVAHYALKRTPALYTFDRSVSVGENLNRLASAALDPTATMATFHAYRPIFLDLVSRWVSNPSMEAQALGSTPSVHGSLVLQAMAKLVSLSADVLTLLEHFLRQTNIFTALQMNLEAISASELEAVLLATYRIFRFDQHRFKAFISPDVLYLVIKHERTNLRVAKLLAVELLAVYLSASETARTKMLATHVGDGELMGSYEGDTVDFRFLALLEAKRLSNVSALGPSPESFLGKTIVIEPAALSPLVTSVCGILVPNLNREAAEQIELVPTIKATAALRALAHNVQNNRPVMLVGKAGAGKTFLINELAKYMSCSASVVKIHLGEQTDAKLLLGTYTSGDKPGTFEWRAGVLTTAVKEGRWVLIEDIDKAPTEVLSVLLTLLEKRELVIPSRGEVVKAANGFQLLSTIRVADDARRATVPDLIGLRLWQQISLSQPDDSDLYAILTTRFPLLQLLVKLFIAAFNRVKEIYQLPSFISLNKGAHPRVISVRDLMKFCTRAHALLAHAGVTQHDQLVDAAVYDNIFAEAVDCFSSSLCESTAASLVINVVGETLEIPATRVSLFLLKHVPVFQDAVDHINIGRARLVKSSSALTKKKHSENVTSFARTNHAVRLMEQIGVAVSMVESVLLVGETGTGKTTIVQQVAKFMNKNLTVINVSQQTETGDLLGGYKPVNTKTVAVPLQDTFEGLFIATFSRKRNERFSLVLSKCFNKQQWKNVTKLWREAFKMASEVLLREETPEAESAKKRKLSASDKSELMEQWTKFQAQVKQFEIHASTLDNSFVFNFIEGSLIKAVREGGWLLLDEINLASADTLESIADLLSDHRSVLLSEKGEVESIRAHPDFRLFGCMNPSTDVGKKDLPPGIRSRFSEVYVHSPDRDISDLLAIIDQYVSRHAVGDEWIGNDVAQLYLEAKALAESNQIVDGANQKPHFSIRTLTRTLIYVRDIVAIYGLRRSLYEGFCMSFLTLLDLKSEELLQPLIAKYTIGRLKNAKAVISQCPPPPANAADYVQFRHYWMKHGPEELQEQPHYIITPFVEKNMLNLVRATAGRRFPVLVQGPTSSGKTSMVKYLANITGHKFVRINNHEHTDLQEYLGTYVSDSTGKLSFKEGVLVEALRKGHWIVLDELNLAPTDVLEALNRLLDDNRELFIPETQEVVHPHPDFMLFATQNPPGLYGGRKVLSRAFRNRFLELHFDDIPQDELETILRERCQIAPSYGKTIVEVYRQLSVQRQSSRLFEKKNSFATLRDLFRWAMRPAVGYEQLAANGYMLLAERVRQDDEKLVVKQAIEKVMKVKLDMDEYYHGLENSQLMAIESSVVWTKAMRRLAVLVETALQNNEPILLVGETGCGKTTVCQLIAEYVGKQLVTINAHQNTETGDILGAQRPVRNRNEVQAKVGAMLQELFTIWDIAFDEKASMEELLRVFDSRKPEAWVTTSTEIDMSAETEASTEAGTEVILEVSPEVTASPASLALLVTSIQALRSSLNILFEWNDGPLVQALKSGDFFLLDEISLADDSVLERLNSVLEPERSLLLAEKGTEDAFVTAADGFEFLATMNPGGDYGKKELSPALRNRFTEIWVPSMDDFADVRQIVEAKLASAAQHLAEPLVAFSEWFGIRYGGGSATNGVISLRDILAWVTFVNATCDAEARAPLSAAHALLHGAAMVFIDALGTNNTAFLAENEAQLREHKLACVARLSELAGADLVAAYAARPAVALGDALTCGSFAIARASAARDTAAFNLRAPTTAANAMRVIRAMQVRKPILLEGSPGVGKTSLVSALAEATGNPLTRINLSEQTDLVDLFGSDAPSVGGSAGEFTWRDAPFLRAMQRGEWVLLDEMNLASQSVLEGLNACLDHRGEAFIPELNKSFARHPNFLVFAAQNPQYQGGGRKGLPKSFVNRFSVVYMDVLTPEDLSMISRHMFPHIAADTCDKLIAFMAALEQEVVVKRSWGSSGGPWEFNLRDTLRWLHLFSSASVAEKVPGDFLDVVIAQRFRATGDRARARELFAGIFGMLPARDNYFALGQDYVQAGREIVARAGSVAHAATHRLVPLQCNTALMESAFMCVNRNWPLIIVGPTNSGKTELVRLTASLVGAHVVEFAMNSDVDSMDILGGYEQVDVARGIAALCRATAHVLRDLTVVNMKGATDATVMGHALRLLKLVSSTVGTEHFADVSHAVQHLSQLTGNMDLVDLAAQCVALDGQLAAAQSVKFAWFDGLLVSAVERGDWLILDNANLCSPSVLDRLNSLLEPNGTLMINECAMEDGTPRTVVPHPGFRLFLTMDPKYGELSRAMRNRGIEVYMGALEERATAFDRRVLGLQALTEGGMEAESEPVFALVPVTAFVHPQDSATRMFSLLDDVFEEASFVAGLTSDDACSPVAGEMLSGVLTSTLPFVSLTRLASWKSVVFQSSEFSDAYKAACEAVCARAAFLADAGVARQLRVNYAAVEPVAHVLLGDSAFVDSQALHPLVNSYLTTETTDGEVSDGEVSEVTEALAECTLAARASSARECNHLFDVLFGVFAANKTVTEISQNSLTGKVNELSYIERSAAAFHGRNIKKAPRLAIFKFVLDISAYIGATVARVATCDLVFRSTGLYGALFALQTLWTNLVAAARAQDEARLRVYQQLIEKWMDEHRDNEMIQLFISDLSAAIASFGEGLVLTTGTSMAALWEAFRGVYPASETAWGHRDQVLALAADFDSAAAEQHADATTAVNGLRRLVLQLLQDAVAGVSDLEFEALARDVAAGIEQLRDIAAVHLVVRARKFQPEFRMLVNLADVYDADADSLSEDRLTLALNAGRSTEVVARFATHTLKPYPAVFDSLWDFGDGQHTSYVSALVTDDLFVSLADKCEGAKHTPGRDIPQFLRDMDGFAASVVRESPAVLADARAKLARLLVQWLAAIVACHTVDPAAHAAVADLEAHVSVAAIETVRACLVSCDAAFLAVVDGFFMPSLLLLAESCDTASLGKAWVLFACGSIQLYVPSSEYDPAITDHVVHQVFVQQQAAVRALHASWKAVRVTVSGTPLILEDHLATCQAVPAKPKVFRQSAVGAVFEEWKAFMDSAMAVEPVAKLLAALEGDAVQQAAMFQHNASQFLVRLHQGHSRFADLNDILRGHVFGLKLGYDLLVTARDTAALLTPRVWALDVPQLLTPQRLACDFAAMSAHCKSAPLDALATEHLMAFFMQMHFAIDATAPGRLDGMLGQILQTVYYRWSLRRMKEQQDETASGSLYKYADPSHEAEDDFVGMFPDYEEVMDAGTLDAAAASAAAQAGAKAAAQAATDDAYYALCRAYMAAQMGESRTSARDLVARGAAVFRELRAADCAPGALSPAVLSSLVLQMKDATSVFSASNTDAVDFYRGTMPAETRRAGAVMERLARGVAALLAQWPEHATLQNILAAAHEFLAFPAATPMARLIQKIEQVYTYIAEWEKYAHSGVSLKAPFDELTRLIVSWRQLELKSWSCLFQQEDRVVEKSLGKWWFHLFETIIVPIMSEEEEEDFDVEDIKIEDVKVEDARADATDEAVKAPASADTEIGSSRVLSALNIFLSETTYGEFPHRLDLVRAFTAHVRALLPASAPALCSLANLITFYEQFAPVIAEHVAQKRKALEKDVSEVILLASWKDVNVDALKQSARRSHAALYKLVRKYRTVLAGSVKQIIETGLPVSGAVSEHGAAISIPHFYDVDLAAVTAVCATLPTWASRAARLRDISLVEKNMGVYVAGVANEALPDLLAFARELQGDMEELRRKTPGEATEENKKEVAALKTQKRMLLAATLRQLRAMGVKTHLRADVVARQASVTLVLARAASFAGTSLAGTDGHFFRVLDLMPRLRAAAADPAEDVPPADVARGLAAAENLLCTLVAQRGPMRKLATHTSTLAGLVQTLEAVGDIAIADAIVPATIADSVVANTASVQWYAAWLPTLLDFAVETASTAAQMAQTSVSTDVFTNAKLTVTALAVNVATDRHLGTDAQVAAIDAFGAFVATFTNQLDEWIADHPALAFVAQTVRSWICMQDAKFCAQLSTSLTAIGTIDAAERAFRDLATVVMLSVQKITAEQRSGEITAEDEKWMALSQQRLMKYISLLYPQTVQKRLTACITALRTIEHNSATAALVRNLVAFTLPLVRRYFALALTVLKRARDNYAATARATYLMATALHTLTTQGFCSPPPPNTTKESDNLQDGTGLGDGEGVTNNSKDVEDDEDLTEDAQQPNSDQKDKDEEEDENDDAVDIEGDMAGELEDASDQEKEEGEEGEEEDLDEEVDDLDDLDPNAIDEKMWDEEAQEDKKEKESEQMPENSSSKDENQGEDEMEGDDKEMENDNENPVDDKEGDEEKKDDDEAEEEEDIGQQDDEVKNDEGEQLDNNVPETETLELPEDLNLDSGDEKDDDKDEDKDEPMDDGMDEDLPMEDDAKADKEEEEDAEGEAEGMEEDKDEGSDSEGEEIEGENVEGNAEPEEETEERGEEEEEVGESAEDNPEEEEAGSKKEDEEEAQGETIEGLEGDEAADAEDVDMESAVKQNDGSKGDGDDNQVTDEKDDVGASGMANPQDEQNDQEASNNDDEAPDAAQESLKQLGDSLKEFHRRRQEIKEAAERDESAEEAAAERPDEFEHVSGENTANETQALGAADKEQVQSIDDEMAIDEEEEVTDEAKTEEVGEEKAEDGEVQEAQEEVGDFNGQSKGAFIGERKTMNESGLFAQEEFADVEMEEVVESGLVEDAVAAPRAIEEARELWRASDLATLELTAGLCEQLRLILEPTLATKLKGDYKTGKRLNMKRIIPYIASEFRKDKIWLRRTKPSKRQYQIMIAVDDSKSMAESHSVELAFQSIALVSKALTQLESGGLSIVKFGETTQVVHPFDRPFTSETGARVFQWFDFLQTRTDVQRLVSQSIGLFETARATGDADLWQLQIIVSDGVCEDHATIQRLVRRAREDKIMLVFVVINGVNSSESILDMSQVSYVPDAAGNMVLKVDKYLDSFPFEFYVVVHDINELPEMLALILRQYFTELASA</sequence>
<feature type="compositionally biased region" description="Acidic residues" evidence="10">
    <location>
        <begin position="4233"/>
        <end position="4283"/>
    </location>
</feature>
<evidence type="ECO:0000256" key="1">
    <source>
        <dbReference type="ARBA" id="ARBA00004604"/>
    </source>
</evidence>
<feature type="compositionally biased region" description="Acidic residues" evidence="10">
    <location>
        <begin position="4563"/>
        <end position="4577"/>
    </location>
</feature>
<feature type="domain" description="VWFA" evidence="11">
    <location>
        <begin position="4817"/>
        <end position="5012"/>
    </location>
</feature>
<keyword evidence="5 9" id="KW-0547">Nucleotide-binding</keyword>
<dbReference type="PANTHER" id="PTHR48103">
    <property type="entry name" value="MIDASIN-RELATED"/>
    <property type="match status" value="1"/>
</dbReference>
<dbReference type="GO" id="GO:0016887">
    <property type="term" value="F:ATP hydrolysis activity"/>
    <property type="evidence" value="ECO:0007669"/>
    <property type="project" value="InterPro"/>
</dbReference>
<dbReference type="SMART" id="SM00382">
    <property type="entry name" value="AAA"/>
    <property type="match status" value="6"/>
</dbReference>
<comment type="subcellular location">
    <subcellularLocation>
        <location evidence="1">Nucleus</location>
        <location evidence="1">Nucleolus</location>
    </subcellularLocation>
    <subcellularLocation>
        <location evidence="2">Nucleus</location>
        <location evidence="2">Nucleoplasm</location>
    </subcellularLocation>
</comment>
<name>A0A1E3QP00_9ASCO</name>
<comment type="function">
    <text evidence="9">Nuclear chaperone required for maturation and nuclear export of pre-60S ribosome subunits.</text>
</comment>
<dbReference type="GO" id="GO:0005654">
    <property type="term" value="C:nucleoplasm"/>
    <property type="evidence" value="ECO:0007669"/>
    <property type="project" value="UniProtKB-SubCell"/>
</dbReference>
<dbReference type="Pfam" id="PF07728">
    <property type="entry name" value="AAA_5"/>
    <property type="match status" value="8"/>
</dbReference>
<dbReference type="InterPro" id="IPR025662">
    <property type="entry name" value="Sigma_54_int_dom_ATP-bd_1"/>
</dbReference>
<feature type="compositionally biased region" description="Acidic residues" evidence="10">
    <location>
        <begin position="4501"/>
        <end position="4526"/>
    </location>
</feature>
<dbReference type="OrthoDB" id="5186at2759"/>
<organism evidence="12 13">
    <name type="scientific">Babjeviella inositovora NRRL Y-12698</name>
    <dbReference type="NCBI Taxonomy" id="984486"/>
    <lineage>
        <taxon>Eukaryota</taxon>
        <taxon>Fungi</taxon>
        <taxon>Dikarya</taxon>
        <taxon>Ascomycota</taxon>
        <taxon>Saccharomycotina</taxon>
        <taxon>Pichiomycetes</taxon>
        <taxon>Serinales incertae sedis</taxon>
        <taxon>Babjeviella</taxon>
    </lineage>
</organism>
<dbReference type="Pfam" id="PF17865">
    <property type="entry name" value="AAA_lid_5"/>
    <property type="match status" value="1"/>
</dbReference>
<dbReference type="EMBL" id="KV454434">
    <property type="protein sequence ID" value="ODQ78812.1"/>
    <property type="molecule type" value="Genomic_DNA"/>
</dbReference>
<reference evidence="13" key="1">
    <citation type="submission" date="2016-05" db="EMBL/GenBank/DDBJ databases">
        <title>Comparative genomics of biotechnologically important yeasts.</title>
        <authorList>
            <consortium name="DOE Joint Genome Institute"/>
            <person name="Riley R."/>
            <person name="Haridas S."/>
            <person name="Wolfe K.H."/>
            <person name="Lopes M.R."/>
            <person name="Hittinger C.T."/>
            <person name="Goker M."/>
            <person name="Salamov A."/>
            <person name="Wisecaver J."/>
            <person name="Long T.M."/>
            <person name="Aerts A.L."/>
            <person name="Barry K."/>
            <person name="Choi C."/>
            <person name="Clum A."/>
            <person name="Coughlan A.Y."/>
            <person name="Deshpande S."/>
            <person name="Douglass A.P."/>
            <person name="Hanson S.J."/>
            <person name="Klenk H.-P."/>
            <person name="Labutti K."/>
            <person name="Lapidus A."/>
            <person name="Lindquist E."/>
            <person name="Lipzen A."/>
            <person name="Meier-Kolthoff J.P."/>
            <person name="Ohm R.A."/>
            <person name="Otillar R.P."/>
            <person name="Pangilinan J."/>
            <person name="Peng Y."/>
            <person name="Rokas A."/>
            <person name="Rosa C.A."/>
            <person name="Scheuner C."/>
            <person name="Sibirny A.A."/>
            <person name="Slot J.C."/>
            <person name="Stielow J.B."/>
            <person name="Sun H."/>
            <person name="Kurtzman C.P."/>
            <person name="Blackwell M."/>
            <person name="Grigoriev I.V."/>
            <person name="Jeffries T.W."/>
        </authorList>
    </citation>
    <scope>NUCLEOTIDE SEQUENCE [LARGE SCALE GENOMIC DNA]</scope>
    <source>
        <strain evidence="13">NRRL Y-12698</strain>
    </source>
</reference>
<dbReference type="Pfam" id="PF17867">
    <property type="entry name" value="AAA_lid_7"/>
    <property type="match status" value="3"/>
</dbReference>
<dbReference type="Pfam" id="PF21108">
    <property type="entry name" value="MDN1_4th"/>
    <property type="match status" value="1"/>
</dbReference>
<keyword evidence="6 9" id="KW-0067">ATP-binding</keyword>
<dbReference type="STRING" id="984486.A0A1E3QP00"/>
<evidence type="ECO:0000256" key="10">
    <source>
        <dbReference type="SAM" id="MobiDB-lite"/>
    </source>
</evidence>
<dbReference type="PROSITE" id="PS00675">
    <property type="entry name" value="SIGMA54_INTERACT_1"/>
    <property type="match status" value="1"/>
</dbReference>
<evidence type="ECO:0000256" key="2">
    <source>
        <dbReference type="ARBA" id="ARBA00004642"/>
    </source>
</evidence>
<dbReference type="InterPro" id="IPR040848">
    <property type="entry name" value="AAA_lid_7"/>
</dbReference>
<feature type="compositionally biased region" description="Acidic residues" evidence="10">
    <location>
        <begin position="4673"/>
        <end position="4687"/>
    </location>
</feature>
<feature type="compositionally biased region" description="Acidic residues" evidence="10">
    <location>
        <begin position="4348"/>
        <end position="4364"/>
    </location>
</feature>
<keyword evidence="7 9" id="KW-0143">Chaperone</keyword>
<dbReference type="Gene3D" id="3.40.50.300">
    <property type="entry name" value="P-loop containing nucleotide triphosphate hydrolases"/>
    <property type="match status" value="6"/>
</dbReference>
<accession>A0A1E3QP00</accession>
<feature type="compositionally biased region" description="Acidic residues" evidence="10">
    <location>
        <begin position="4648"/>
        <end position="4661"/>
    </location>
</feature>
<dbReference type="FunFam" id="3.40.50.300:FF:000712">
    <property type="entry name" value="Midasin"/>
    <property type="match status" value="1"/>
</dbReference>
<dbReference type="SUPFAM" id="SSF52540">
    <property type="entry name" value="P-loop containing nucleoside triphosphate hydrolases"/>
    <property type="match status" value="7"/>
</dbReference>